<accession>A0A3N4JQ30</accession>
<feature type="non-terminal residue" evidence="1">
    <location>
        <position position="1"/>
    </location>
</feature>
<dbReference type="OrthoDB" id="5389845at2759"/>
<name>A0A3N4JQ30_9PEZI</name>
<dbReference type="AlphaFoldDB" id="A0A3N4JQ30"/>
<keyword evidence="2" id="KW-1185">Reference proteome</keyword>
<evidence type="ECO:0000313" key="2">
    <source>
        <dbReference type="Proteomes" id="UP000276215"/>
    </source>
</evidence>
<protein>
    <submittedName>
        <fullName evidence="1">Uncharacterized protein</fullName>
    </submittedName>
</protein>
<proteinExistence type="predicted"/>
<evidence type="ECO:0000313" key="1">
    <source>
        <dbReference type="EMBL" id="RPA98220.1"/>
    </source>
</evidence>
<organism evidence="1 2">
    <name type="scientific">Choiromyces venosus 120613-1</name>
    <dbReference type="NCBI Taxonomy" id="1336337"/>
    <lineage>
        <taxon>Eukaryota</taxon>
        <taxon>Fungi</taxon>
        <taxon>Dikarya</taxon>
        <taxon>Ascomycota</taxon>
        <taxon>Pezizomycotina</taxon>
        <taxon>Pezizomycetes</taxon>
        <taxon>Pezizales</taxon>
        <taxon>Tuberaceae</taxon>
        <taxon>Choiromyces</taxon>
    </lineage>
</organism>
<sequence length="157" mass="18458">PYNLLLGYLFPMDKQYMVVPQCKHHEQSKSIDFFIIFIVSHNECLVFFMEVNPFGHIEHISPREWADKQMRKRFKELRDIMEIPILYSMSALGTKVCFYQYDKQTSSISVKVIKNDGDLVIDTALIVHWSLDIIMTPEGERKLCEVVNHIKVMCTQL</sequence>
<gene>
    <name evidence="1" type="ORF">L873DRAFT_1688386</name>
</gene>
<reference evidence="1 2" key="1">
    <citation type="journal article" date="2018" name="Nat. Ecol. Evol.">
        <title>Pezizomycetes genomes reveal the molecular basis of ectomycorrhizal truffle lifestyle.</title>
        <authorList>
            <person name="Murat C."/>
            <person name="Payen T."/>
            <person name="Noel B."/>
            <person name="Kuo A."/>
            <person name="Morin E."/>
            <person name="Chen J."/>
            <person name="Kohler A."/>
            <person name="Krizsan K."/>
            <person name="Balestrini R."/>
            <person name="Da Silva C."/>
            <person name="Montanini B."/>
            <person name="Hainaut M."/>
            <person name="Levati E."/>
            <person name="Barry K.W."/>
            <person name="Belfiori B."/>
            <person name="Cichocki N."/>
            <person name="Clum A."/>
            <person name="Dockter R.B."/>
            <person name="Fauchery L."/>
            <person name="Guy J."/>
            <person name="Iotti M."/>
            <person name="Le Tacon F."/>
            <person name="Lindquist E.A."/>
            <person name="Lipzen A."/>
            <person name="Malagnac F."/>
            <person name="Mello A."/>
            <person name="Molinier V."/>
            <person name="Miyauchi S."/>
            <person name="Poulain J."/>
            <person name="Riccioni C."/>
            <person name="Rubini A."/>
            <person name="Sitrit Y."/>
            <person name="Splivallo R."/>
            <person name="Traeger S."/>
            <person name="Wang M."/>
            <person name="Zifcakova L."/>
            <person name="Wipf D."/>
            <person name="Zambonelli A."/>
            <person name="Paolocci F."/>
            <person name="Nowrousian M."/>
            <person name="Ottonello S."/>
            <person name="Baldrian P."/>
            <person name="Spatafora J.W."/>
            <person name="Henrissat B."/>
            <person name="Nagy L.G."/>
            <person name="Aury J.M."/>
            <person name="Wincker P."/>
            <person name="Grigoriev I.V."/>
            <person name="Bonfante P."/>
            <person name="Martin F.M."/>
        </authorList>
    </citation>
    <scope>NUCLEOTIDE SEQUENCE [LARGE SCALE GENOMIC DNA]</scope>
    <source>
        <strain evidence="1 2">120613-1</strain>
    </source>
</reference>
<dbReference type="EMBL" id="ML120397">
    <property type="protein sequence ID" value="RPA98220.1"/>
    <property type="molecule type" value="Genomic_DNA"/>
</dbReference>
<dbReference type="Proteomes" id="UP000276215">
    <property type="component" value="Unassembled WGS sequence"/>
</dbReference>